<name>G9YK76_9FIRM</name>
<evidence type="ECO:0000259" key="1">
    <source>
        <dbReference type="Pfam" id="PF02627"/>
    </source>
</evidence>
<accession>G9YK76</accession>
<dbReference type="GO" id="GO:0051920">
    <property type="term" value="F:peroxiredoxin activity"/>
    <property type="evidence" value="ECO:0007669"/>
    <property type="project" value="InterPro"/>
</dbReference>
<dbReference type="HOGENOM" id="CLU_1955024_0_0_9"/>
<dbReference type="SUPFAM" id="SSF69118">
    <property type="entry name" value="AhpD-like"/>
    <property type="match status" value="1"/>
</dbReference>
<dbReference type="PANTHER" id="PTHR33570:SF10">
    <property type="entry name" value="GAMMA-CARBOXYMUCONOLACTONE DECARBOXYLASE"/>
    <property type="match status" value="1"/>
</dbReference>
<organism evidence="2 3">
    <name type="scientific">Anaeroglobus geminatus F0357</name>
    <dbReference type="NCBI Taxonomy" id="861450"/>
    <lineage>
        <taxon>Bacteria</taxon>
        <taxon>Bacillati</taxon>
        <taxon>Bacillota</taxon>
        <taxon>Negativicutes</taxon>
        <taxon>Veillonellales</taxon>
        <taxon>Veillonellaceae</taxon>
        <taxon>Anaeroglobus</taxon>
    </lineage>
</organism>
<comment type="caution">
    <text evidence="2">The sequence shown here is derived from an EMBL/GenBank/DDBJ whole genome shotgun (WGS) entry which is preliminary data.</text>
</comment>
<dbReference type="EMBL" id="AGCJ01000092">
    <property type="protein sequence ID" value="EHM37750.1"/>
    <property type="molecule type" value="Genomic_DNA"/>
</dbReference>
<dbReference type="Proteomes" id="UP000005481">
    <property type="component" value="Unassembled WGS sequence"/>
</dbReference>
<dbReference type="STRING" id="861450.HMPREF0080_02086"/>
<gene>
    <name evidence="2" type="ORF">HMPREF0080_02086</name>
</gene>
<proteinExistence type="predicted"/>
<dbReference type="RefSeq" id="WP_006791046.1">
    <property type="nucleotide sequence ID" value="NZ_JH417615.1"/>
</dbReference>
<protein>
    <submittedName>
        <fullName evidence="2">Carboxymuconolactone decarboxylase family protein</fullName>
    </submittedName>
</protein>
<dbReference type="InterPro" id="IPR029032">
    <property type="entry name" value="AhpD-like"/>
</dbReference>
<evidence type="ECO:0000313" key="2">
    <source>
        <dbReference type="EMBL" id="EHM37750.1"/>
    </source>
</evidence>
<dbReference type="InterPro" id="IPR052512">
    <property type="entry name" value="4CMD/NDH-1_regulator"/>
</dbReference>
<dbReference type="eggNOG" id="COG0599">
    <property type="taxonomic scope" value="Bacteria"/>
</dbReference>
<reference evidence="2 3" key="1">
    <citation type="submission" date="2011-08" db="EMBL/GenBank/DDBJ databases">
        <authorList>
            <person name="Weinstock G."/>
            <person name="Sodergren E."/>
            <person name="Clifton S."/>
            <person name="Fulton L."/>
            <person name="Fulton B."/>
            <person name="Courtney L."/>
            <person name="Fronick C."/>
            <person name="Harrison M."/>
            <person name="Strong C."/>
            <person name="Farmer C."/>
            <person name="Delahaunty K."/>
            <person name="Markovic C."/>
            <person name="Hall O."/>
            <person name="Minx P."/>
            <person name="Tomlinson C."/>
            <person name="Mitreva M."/>
            <person name="Hou S."/>
            <person name="Chen J."/>
            <person name="Wollam A."/>
            <person name="Pepin K.H."/>
            <person name="Johnson M."/>
            <person name="Bhonagiri V."/>
            <person name="Zhang X."/>
            <person name="Suruliraj S."/>
            <person name="Warren W."/>
            <person name="Chinwalla A."/>
            <person name="Mardis E.R."/>
            <person name="Wilson R.K."/>
        </authorList>
    </citation>
    <scope>NUCLEOTIDE SEQUENCE [LARGE SCALE GENOMIC DNA]</scope>
    <source>
        <strain evidence="2 3">F0357</strain>
    </source>
</reference>
<dbReference type="PANTHER" id="PTHR33570">
    <property type="entry name" value="4-CARBOXYMUCONOLACTONE DECARBOXYLASE FAMILY PROTEIN"/>
    <property type="match status" value="1"/>
</dbReference>
<sequence>MKSRYDRGMDMLKKVDNIHGEKVIATLNAVSPALSQLLAEVFGDIYSRPELTLQERELVTLSSLIAQGGCEAQLRVHVNAALNVGIVPEKIMEVCIHSIYRISARAERCVYRAGRTERTKRRGIKELY</sequence>
<dbReference type="Gene3D" id="1.20.1290.10">
    <property type="entry name" value="AhpD-like"/>
    <property type="match status" value="1"/>
</dbReference>
<dbReference type="Pfam" id="PF02627">
    <property type="entry name" value="CMD"/>
    <property type="match status" value="1"/>
</dbReference>
<dbReference type="InterPro" id="IPR003779">
    <property type="entry name" value="CMD-like"/>
</dbReference>
<evidence type="ECO:0000313" key="3">
    <source>
        <dbReference type="Proteomes" id="UP000005481"/>
    </source>
</evidence>
<feature type="domain" description="Carboxymuconolactone decarboxylase-like" evidence="1">
    <location>
        <begin position="32"/>
        <end position="99"/>
    </location>
</feature>
<dbReference type="AlphaFoldDB" id="G9YK76"/>
<keyword evidence="3" id="KW-1185">Reference proteome</keyword>